<evidence type="ECO:0000256" key="3">
    <source>
        <dbReference type="SAM" id="SignalP"/>
    </source>
</evidence>
<dbReference type="RefSeq" id="WP_202233987.1">
    <property type="nucleotide sequence ID" value="NZ_AP018365.1"/>
</dbReference>
<dbReference type="Proteomes" id="UP000595703">
    <property type="component" value="Chromosome"/>
</dbReference>
<accession>A0A7U3US61</accession>
<feature type="signal peptide" evidence="3">
    <location>
        <begin position="1"/>
        <end position="33"/>
    </location>
</feature>
<feature type="region of interest" description="Disordered" evidence="1">
    <location>
        <begin position="458"/>
        <end position="509"/>
    </location>
</feature>
<keyword evidence="2" id="KW-1133">Transmembrane helix</keyword>
<feature type="region of interest" description="Disordered" evidence="1">
    <location>
        <begin position="47"/>
        <end position="71"/>
    </location>
</feature>
<proteinExistence type="predicted"/>
<evidence type="ECO:0000256" key="2">
    <source>
        <dbReference type="SAM" id="Phobius"/>
    </source>
</evidence>
<organism evidence="4 5">
    <name type="scientific">Actinacidiphila reveromycinica</name>
    <dbReference type="NCBI Taxonomy" id="659352"/>
    <lineage>
        <taxon>Bacteria</taxon>
        <taxon>Bacillati</taxon>
        <taxon>Actinomycetota</taxon>
        <taxon>Actinomycetes</taxon>
        <taxon>Kitasatosporales</taxon>
        <taxon>Streptomycetaceae</taxon>
        <taxon>Actinacidiphila</taxon>
    </lineage>
</organism>
<reference evidence="4 5" key="2">
    <citation type="journal article" date="2011" name="J. Antibiot.">
        <title>Furaquinocins I and J: novel polyketide isoprenoid hybrid compounds from Streptomyces reveromyceticus SN-593.</title>
        <authorList>
            <person name="Panthee S."/>
            <person name="Takahashi S."/>
            <person name="Takagi H."/>
            <person name="Nogawa T."/>
            <person name="Oowada E."/>
            <person name="Uramoto M."/>
            <person name="Osada H."/>
        </authorList>
    </citation>
    <scope>NUCLEOTIDE SEQUENCE [LARGE SCALE GENOMIC DNA]</scope>
    <source>
        <strain evidence="4 5">SN-593</strain>
    </source>
</reference>
<feature type="chain" id="PRO_5032859094" description="DUF11 domain-containing protein" evidence="3">
    <location>
        <begin position="34"/>
        <end position="547"/>
    </location>
</feature>
<keyword evidence="2" id="KW-0472">Membrane</keyword>
<evidence type="ECO:0000313" key="4">
    <source>
        <dbReference type="EMBL" id="BBA97736.1"/>
    </source>
</evidence>
<gene>
    <name evidence="4" type="ORF">RVR_3623</name>
</gene>
<keyword evidence="5" id="KW-1185">Reference proteome</keyword>
<evidence type="ECO:0000256" key="1">
    <source>
        <dbReference type="SAM" id="MobiDB-lite"/>
    </source>
</evidence>
<evidence type="ECO:0000313" key="5">
    <source>
        <dbReference type="Proteomes" id="UP000595703"/>
    </source>
</evidence>
<name>A0A7U3US61_9ACTN</name>
<reference evidence="4 5" key="1">
    <citation type="journal article" date="2010" name="J. Bacteriol.">
        <title>Biochemical characterization of a novel indole prenyltransferase from Streptomyces sp. SN-593.</title>
        <authorList>
            <person name="Takahashi S."/>
            <person name="Takagi H."/>
            <person name="Toyoda A."/>
            <person name="Uramoto M."/>
            <person name="Nogawa T."/>
            <person name="Ueki M."/>
            <person name="Sakaki Y."/>
            <person name="Osada H."/>
        </authorList>
    </citation>
    <scope>NUCLEOTIDE SEQUENCE [LARGE SCALE GENOMIC DNA]</scope>
    <source>
        <strain evidence="4 5">SN-593</strain>
    </source>
</reference>
<dbReference type="NCBIfam" id="TIGR01167">
    <property type="entry name" value="LPXTG_anchor"/>
    <property type="match status" value="1"/>
</dbReference>
<protein>
    <recommendedName>
        <fullName evidence="6">DUF11 domain-containing protein</fullName>
    </recommendedName>
</protein>
<feature type="compositionally biased region" description="Low complexity" evidence="1">
    <location>
        <begin position="476"/>
        <end position="489"/>
    </location>
</feature>
<sequence>MTPLLNWRRSAAALTAAAVALLGAAVVQAPAQAADGPALPLVVQSTSVGLPQPDDSGDPPQISWSLAPPSSGPTVTDVVVSLDLSGISSFATADSGSPGDVVTWKDAELGVGGTGGLVELTAKAGVPLGTTGTAVLSGTADNATITPVTVRVTVGAVGLVVNKLAKVGHAKPGDHLDAPITVVNTGQLAADGAYLKVTTTEGLAYAQHFSNCVYGKQSSRDGFATLDNNAVCHIDTTLLPGTKYRLSTPVGIDVTGSAMWDLVRYSVSPEPGTPVVGPNTGGGPALSLVPVGAGSAPAGAQDTADWTVDTDNTANLVAGGATASGKPGDTVEVTASMRNEGPAGVDIETSDDQLGVMVDVPRGTTAVKIPDACYTWSGDGPGQHRTGASRYICWTTPPLRVGASVTMPFTLRIDADAPTLATGTVRATTVYDSALPFDPDPSDNTAPLTVHVQGGATATPTASVAGTGTGTGTNGSSGTTRSAARTPAGGTSGGSTGSTGGTGALASTGSDGARALTWIGAALLAFGGAAFALAHSRRSRRRTATGA</sequence>
<dbReference type="AlphaFoldDB" id="A0A7U3US61"/>
<reference evidence="4 5" key="4">
    <citation type="journal article" date="2020" name="Sci. Rep.">
        <title>beta-carboline chemical signals induce reveromycin production through a LuxR family regulator in Streptomyces sp. SN-593.</title>
        <authorList>
            <person name="Panthee S."/>
            <person name="Kito N."/>
            <person name="Hayashi T."/>
            <person name="Shimizu T."/>
            <person name="Ishikawa J."/>
            <person name="Hamamoto H."/>
            <person name="Osada H."/>
            <person name="Takahashi S."/>
        </authorList>
    </citation>
    <scope>NUCLEOTIDE SEQUENCE [LARGE SCALE GENOMIC DNA]</scope>
    <source>
        <strain evidence="4 5">SN-593</strain>
    </source>
</reference>
<dbReference type="KEGG" id="arev:RVR_3623"/>
<feature type="transmembrane region" description="Helical" evidence="2">
    <location>
        <begin position="515"/>
        <end position="534"/>
    </location>
</feature>
<feature type="compositionally biased region" description="Gly residues" evidence="1">
    <location>
        <begin position="490"/>
        <end position="503"/>
    </location>
</feature>
<keyword evidence="3" id="KW-0732">Signal</keyword>
<reference evidence="4 5" key="3">
    <citation type="journal article" date="2011" name="Nat. Chem. Biol.">
        <title>Reveromycin A biosynthesis uses RevG and RevJ for stereospecific spiroacetal formation.</title>
        <authorList>
            <person name="Takahashi S."/>
            <person name="Toyoda A."/>
            <person name="Sekiyama Y."/>
            <person name="Takagi H."/>
            <person name="Nogawa T."/>
            <person name="Uramoto M."/>
            <person name="Suzuki R."/>
            <person name="Koshino H."/>
            <person name="Kumano T."/>
            <person name="Panthee S."/>
            <person name="Dairi T."/>
            <person name="Ishikawa J."/>
            <person name="Ikeda H."/>
            <person name="Sakaki Y."/>
            <person name="Osada H."/>
        </authorList>
    </citation>
    <scope>NUCLEOTIDE SEQUENCE [LARGE SCALE GENOMIC DNA]</scope>
    <source>
        <strain evidence="4 5">SN-593</strain>
    </source>
</reference>
<evidence type="ECO:0008006" key="6">
    <source>
        <dbReference type="Google" id="ProtNLM"/>
    </source>
</evidence>
<keyword evidence="2" id="KW-0812">Transmembrane</keyword>
<dbReference type="EMBL" id="AP018365">
    <property type="protein sequence ID" value="BBA97736.1"/>
    <property type="molecule type" value="Genomic_DNA"/>
</dbReference>